<dbReference type="SUPFAM" id="SSF89028">
    <property type="entry name" value="Cobalamin adenosyltransferase-like"/>
    <property type="match status" value="1"/>
</dbReference>
<comment type="catalytic activity">
    <reaction evidence="13 14">
        <text>2 cob(II)alamin + reduced [electron-transfer flavoprotein] + 2 ATP = 2 adenosylcob(III)alamin + 2 triphosphate + oxidized [electron-transfer flavoprotein] + 3 H(+)</text>
        <dbReference type="Rhea" id="RHEA:28671"/>
        <dbReference type="Rhea" id="RHEA-COMP:10685"/>
        <dbReference type="Rhea" id="RHEA-COMP:10686"/>
        <dbReference type="ChEBI" id="CHEBI:15378"/>
        <dbReference type="ChEBI" id="CHEBI:16304"/>
        <dbReference type="ChEBI" id="CHEBI:18036"/>
        <dbReference type="ChEBI" id="CHEBI:18408"/>
        <dbReference type="ChEBI" id="CHEBI:30616"/>
        <dbReference type="ChEBI" id="CHEBI:57692"/>
        <dbReference type="ChEBI" id="CHEBI:58307"/>
        <dbReference type="EC" id="2.5.1.17"/>
    </reaction>
</comment>
<dbReference type="STRING" id="1121306.SAMN02745196_03119"/>
<accession>A0A1M5YNE2</accession>
<dbReference type="NCBIfam" id="TIGR00636">
    <property type="entry name" value="PduO_Nterm"/>
    <property type="match status" value="1"/>
</dbReference>
<dbReference type="EC" id="2.5.1.17" evidence="3 14"/>
<dbReference type="UniPathway" id="UPA00148">
    <property type="reaction ID" value="UER00233"/>
</dbReference>
<dbReference type="AlphaFoldDB" id="A0A1M5YNE2"/>
<evidence type="ECO:0000256" key="6">
    <source>
        <dbReference type="ARBA" id="ARBA00022679"/>
    </source>
</evidence>
<evidence type="ECO:0000313" key="17">
    <source>
        <dbReference type="Proteomes" id="UP000184526"/>
    </source>
</evidence>
<dbReference type="Proteomes" id="UP000184526">
    <property type="component" value="Unassembled WGS sequence"/>
</dbReference>
<sequence length="188" mass="21837">MAIYTKTGDKGTTATLYGERVSKASLIIQLNGEIDEVNASIGYLSSLVHSNKKIQPMKKKDIIELLQWIENGLYNMGVEVSSNFKDIKFTEEHVQLLEEKINDMTDRMPPQRSFIIYSGTEDATYAQLVRAIVRRCERLFVEFLEDINITSYPQSYMFMNRLSDYLFTLSRYINFLSNDVEIKTSEWK</sequence>
<comment type="pathway">
    <text evidence="1 14">Cofactor biosynthesis; adenosylcobalamin biosynthesis; adenosylcobalamin from cob(II)yrinate a,c-diamide: step 2/7.</text>
</comment>
<evidence type="ECO:0000256" key="9">
    <source>
        <dbReference type="ARBA" id="ARBA00031529"/>
    </source>
</evidence>
<keyword evidence="17" id="KW-1185">Reference proteome</keyword>
<evidence type="ECO:0000256" key="8">
    <source>
        <dbReference type="ARBA" id="ARBA00022840"/>
    </source>
</evidence>
<evidence type="ECO:0000256" key="3">
    <source>
        <dbReference type="ARBA" id="ARBA00012454"/>
    </source>
</evidence>
<evidence type="ECO:0000256" key="1">
    <source>
        <dbReference type="ARBA" id="ARBA00005121"/>
    </source>
</evidence>
<dbReference type="PANTHER" id="PTHR12213">
    <property type="entry name" value="CORRINOID ADENOSYLTRANSFERASE"/>
    <property type="match status" value="1"/>
</dbReference>
<keyword evidence="6 14" id="KW-0808">Transferase</keyword>
<reference evidence="16 17" key="1">
    <citation type="submission" date="2016-11" db="EMBL/GenBank/DDBJ databases">
        <authorList>
            <person name="Jaros S."/>
            <person name="Januszkiewicz K."/>
            <person name="Wedrychowicz H."/>
        </authorList>
    </citation>
    <scope>NUCLEOTIDE SEQUENCE [LARGE SCALE GENOMIC DNA]</scope>
    <source>
        <strain evidence="16 17">DSM 3089</strain>
    </source>
</reference>
<evidence type="ECO:0000256" key="7">
    <source>
        <dbReference type="ARBA" id="ARBA00022741"/>
    </source>
</evidence>
<evidence type="ECO:0000313" key="16">
    <source>
        <dbReference type="EMBL" id="SHI13597.1"/>
    </source>
</evidence>
<evidence type="ECO:0000256" key="2">
    <source>
        <dbReference type="ARBA" id="ARBA00007487"/>
    </source>
</evidence>
<keyword evidence="8 14" id="KW-0067">ATP-binding</keyword>
<name>A0A1M5YNE2_9CLOT</name>
<comment type="similarity">
    <text evidence="2 14">Belongs to the Cob(I)alamin adenosyltransferase family.</text>
</comment>
<evidence type="ECO:0000256" key="11">
    <source>
        <dbReference type="ARBA" id="ARBA00033354"/>
    </source>
</evidence>
<dbReference type="RefSeq" id="WP_072832887.1">
    <property type="nucleotide sequence ID" value="NZ_FQXP01000024.1"/>
</dbReference>
<evidence type="ECO:0000256" key="4">
    <source>
        <dbReference type="ARBA" id="ARBA00020963"/>
    </source>
</evidence>
<evidence type="ECO:0000256" key="14">
    <source>
        <dbReference type="RuleBase" id="RU366026"/>
    </source>
</evidence>
<protein>
    <recommendedName>
        <fullName evidence="4 14">Corrinoid adenosyltransferase</fullName>
        <ecNumber evidence="3 14">2.5.1.17</ecNumber>
    </recommendedName>
    <alternativeName>
        <fullName evidence="9 14">Cob(II)alamin adenosyltransferase</fullName>
    </alternativeName>
    <alternativeName>
        <fullName evidence="11 14">Cob(II)yrinic acid a,c-diamide adenosyltransferase</fullName>
    </alternativeName>
    <alternativeName>
        <fullName evidence="10 14">Cobinamide/cobalamin adenosyltransferase</fullName>
    </alternativeName>
</protein>
<dbReference type="GO" id="GO:0008817">
    <property type="term" value="F:corrinoid adenosyltransferase activity"/>
    <property type="evidence" value="ECO:0007669"/>
    <property type="project" value="UniProtKB-UniRule"/>
</dbReference>
<feature type="domain" description="Cobalamin adenosyltransferase-like" evidence="15">
    <location>
        <begin position="3"/>
        <end position="173"/>
    </location>
</feature>
<dbReference type="GO" id="GO:0009236">
    <property type="term" value="P:cobalamin biosynthetic process"/>
    <property type="evidence" value="ECO:0007669"/>
    <property type="project" value="UniProtKB-UniRule"/>
</dbReference>
<keyword evidence="5 14" id="KW-0169">Cobalamin biosynthesis</keyword>
<evidence type="ECO:0000256" key="10">
    <source>
        <dbReference type="ARBA" id="ARBA00033334"/>
    </source>
</evidence>
<dbReference type="InterPro" id="IPR036451">
    <property type="entry name" value="CblAdoTrfase-like_sf"/>
</dbReference>
<dbReference type="Pfam" id="PF01923">
    <property type="entry name" value="Cob_adeno_trans"/>
    <property type="match status" value="1"/>
</dbReference>
<keyword evidence="7 14" id="KW-0547">Nucleotide-binding</keyword>
<dbReference type="EMBL" id="FQXP01000024">
    <property type="protein sequence ID" value="SHI13597.1"/>
    <property type="molecule type" value="Genomic_DNA"/>
</dbReference>
<dbReference type="InterPro" id="IPR016030">
    <property type="entry name" value="CblAdoTrfase-like"/>
</dbReference>
<dbReference type="GO" id="GO:0005524">
    <property type="term" value="F:ATP binding"/>
    <property type="evidence" value="ECO:0007669"/>
    <property type="project" value="UniProtKB-UniRule"/>
</dbReference>
<proteinExistence type="inferred from homology"/>
<evidence type="ECO:0000256" key="5">
    <source>
        <dbReference type="ARBA" id="ARBA00022573"/>
    </source>
</evidence>
<gene>
    <name evidence="16" type="ORF">SAMN02745196_03119</name>
</gene>
<organism evidence="16 17">
    <name type="scientific">Clostridium collagenovorans DSM 3089</name>
    <dbReference type="NCBI Taxonomy" id="1121306"/>
    <lineage>
        <taxon>Bacteria</taxon>
        <taxon>Bacillati</taxon>
        <taxon>Bacillota</taxon>
        <taxon>Clostridia</taxon>
        <taxon>Eubacteriales</taxon>
        <taxon>Clostridiaceae</taxon>
        <taxon>Clostridium</taxon>
    </lineage>
</organism>
<evidence type="ECO:0000256" key="13">
    <source>
        <dbReference type="ARBA" id="ARBA00048692"/>
    </source>
</evidence>
<comment type="catalytic activity">
    <reaction evidence="12 14">
        <text>2 cob(II)yrinate a,c diamide + reduced [electron-transfer flavoprotein] + 2 ATP = 2 adenosylcob(III)yrinate a,c-diamide + 2 triphosphate + oxidized [electron-transfer flavoprotein] + 3 H(+)</text>
        <dbReference type="Rhea" id="RHEA:11528"/>
        <dbReference type="Rhea" id="RHEA-COMP:10685"/>
        <dbReference type="Rhea" id="RHEA-COMP:10686"/>
        <dbReference type="ChEBI" id="CHEBI:15378"/>
        <dbReference type="ChEBI" id="CHEBI:18036"/>
        <dbReference type="ChEBI" id="CHEBI:30616"/>
        <dbReference type="ChEBI" id="CHEBI:57692"/>
        <dbReference type="ChEBI" id="CHEBI:58307"/>
        <dbReference type="ChEBI" id="CHEBI:58503"/>
        <dbReference type="ChEBI" id="CHEBI:58537"/>
        <dbReference type="EC" id="2.5.1.17"/>
    </reaction>
</comment>
<evidence type="ECO:0000256" key="12">
    <source>
        <dbReference type="ARBA" id="ARBA00048555"/>
    </source>
</evidence>
<dbReference type="Gene3D" id="1.20.1200.10">
    <property type="entry name" value="Cobalamin adenosyltransferase-like"/>
    <property type="match status" value="1"/>
</dbReference>
<dbReference type="PANTHER" id="PTHR12213:SF0">
    <property type="entry name" value="CORRINOID ADENOSYLTRANSFERASE MMAB"/>
    <property type="match status" value="1"/>
</dbReference>
<dbReference type="InterPro" id="IPR029499">
    <property type="entry name" value="PduO-typ"/>
</dbReference>
<dbReference type="OrthoDB" id="9778896at2"/>
<evidence type="ECO:0000259" key="15">
    <source>
        <dbReference type="Pfam" id="PF01923"/>
    </source>
</evidence>